<dbReference type="GO" id="GO:0005829">
    <property type="term" value="C:cytosol"/>
    <property type="evidence" value="ECO:0007669"/>
    <property type="project" value="TreeGrafter"/>
</dbReference>
<keyword evidence="11" id="KW-0282">Flagellum</keyword>
<dbReference type="InterPro" id="IPR020013">
    <property type="entry name" value="Flagellar_FlgE/F/G"/>
</dbReference>
<evidence type="ECO:0000259" key="7">
    <source>
        <dbReference type="Pfam" id="PF00460"/>
    </source>
</evidence>
<evidence type="ECO:0000256" key="2">
    <source>
        <dbReference type="ARBA" id="ARBA00009677"/>
    </source>
</evidence>
<dbReference type="Proteomes" id="UP000246483">
    <property type="component" value="Unassembled WGS sequence"/>
</dbReference>
<keyword evidence="12" id="KW-1185">Reference proteome</keyword>
<feature type="domain" description="Flagellar hook protein FlgE D2" evidence="9">
    <location>
        <begin position="372"/>
        <end position="419"/>
    </location>
</feature>
<evidence type="ECO:0000259" key="9">
    <source>
        <dbReference type="Pfam" id="PF07559"/>
    </source>
</evidence>
<dbReference type="InterPro" id="IPR037058">
    <property type="entry name" value="Falgellar_hook_FlgE_sf"/>
</dbReference>
<keyword evidence="4 5" id="KW-0975">Bacterial flagellum</keyword>
<organism evidence="11 12">
    <name type="scientific">Melaminivora alkalimesophila</name>
    <dbReference type="NCBI Taxonomy" id="1165852"/>
    <lineage>
        <taxon>Bacteria</taxon>
        <taxon>Pseudomonadati</taxon>
        <taxon>Pseudomonadota</taxon>
        <taxon>Betaproteobacteria</taxon>
        <taxon>Burkholderiales</taxon>
        <taxon>Comamonadaceae</taxon>
        <taxon>Melaminivora</taxon>
    </lineage>
</organism>
<reference evidence="11 12" key="1">
    <citation type="submission" date="2018-05" db="EMBL/GenBank/DDBJ databases">
        <title>Genomic Encyclopedia of Type Strains, Phase IV (KMG-IV): sequencing the most valuable type-strain genomes for metagenomic binning, comparative biology and taxonomic classification.</title>
        <authorList>
            <person name="Goeker M."/>
        </authorList>
    </citation>
    <scope>NUCLEOTIDE SEQUENCE [LARGE SCALE GENOMIC DNA]</scope>
    <source>
        <strain evidence="11 12">DSM 26006</strain>
    </source>
</reference>
<keyword evidence="11" id="KW-0969">Cilium</keyword>
<dbReference type="RefSeq" id="WP_019374844.1">
    <property type="nucleotide sequence ID" value="NZ_ALEE01000652.1"/>
</dbReference>
<keyword evidence="11" id="KW-0966">Cell projection</keyword>
<dbReference type="InterPro" id="IPR037925">
    <property type="entry name" value="FlgE/F/G-like"/>
</dbReference>
<evidence type="ECO:0000256" key="4">
    <source>
        <dbReference type="ARBA" id="ARBA00023143"/>
    </source>
</evidence>
<evidence type="ECO:0000256" key="1">
    <source>
        <dbReference type="ARBA" id="ARBA00004117"/>
    </source>
</evidence>
<sequence length="538" mass="56749">MSFQQALSGLNASAKNLDVIGHNIANANTTGFKASRTEFSAMVASALGAAGGINAGIGTEVSAVSQQFTQGNLTVTGNSMDVAINGNGFFTLQMPDGTRAYTRAGNFKLDNLGNVVTNDGARVMGYPIDPITGLRTSNTAQPLTFPTTAPIPAKQTTSINAGFNLDARVTNAKGDPKATPPVPETPRTTYGTSLNVYDSQGVATPLSFYFEKNGANTWDIYNQLNDLTTASPTIPPITGRVIFDQTGAITASVTPSELNKNGGSKTTDFPKEFTFRFYGPDDKGVYAIREAVVTASTPEAAWDFTYSDSPTNTVVASARLREDLMTYDSEAKKWNFPAPVPAARGIVTAAPADLKTASAAGTQSFELKLSVNPNPANPNSPPITGGNPAPGSFDVTLDLNKVTQFGTKFAVSELRQDGYTSGELTGINFESNGMITTRYSNGVTRSEGQIALASFRNTQGLMGAGGNNWVETFESGEPIMGAPTDGNFGALRSGALEDSNVDLTAELVNMMTAQRSYQANAQTIKTMDQVISTLVNLR</sequence>
<gene>
    <name evidence="11" type="ORF">DFR36_108112</name>
</gene>
<evidence type="ECO:0000256" key="5">
    <source>
        <dbReference type="RuleBase" id="RU362116"/>
    </source>
</evidence>
<evidence type="ECO:0000256" key="6">
    <source>
        <dbReference type="SAM" id="MobiDB-lite"/>
    </source>
</evidence>
<dbReference type="InterPro" id="IPR053967">
    <property type="entry name" value="LlgE_F_G-like_D1"/>
</dbReference>
<dbReference type="Pfam" id="PF22692">
    <property type="entry name" value="LlgE_F_G_D1"/>
    <property type="match status" value="1"/>
</dbReference>
<dbReference type="GO" id="GO:0071978">
    <property type="term" value="P:bacterial-type flagellum-dependent swarming motility"/>
    <property type="evidence" value="ECO:0007669"/>
    <property type="project" value="TreeGrafter"/>
</dbReference>
<evidence type="ECO:0000256" key="3">
    <source>
        <dbReference type="ARBA" id="ARBA00019015"/>
    </source>
</evidence>
<dbReference type="InterPro" id="IPR010930">
    <property type="entry name" value="Flg_bb/hook_C_dom"/>
</dbReference>
<protein>
    <recommendedName>
        <fullName evidence="3 5">Flagellar hook protein FlgE</fullName>
    </recommendedName>
</protein>
<evidence type="ECO:0000259" key="10">
    <source>
        <dbReference type="Pfam" id="PF22692"/>
    </source>
</evidence>
<feature type="domain" description="Flagellar hook protein FlgE D2" evidence="9">
    <location>
        <begin position="164"/>
        <end position="278"/>
    </location>
</feature>
<dbReference type="EMBL" id="QGUB01000008">
    <property type="protein sequence ID" value="PWW44435.1"/>
    <property type="molecule type" value="Genomic_DNA"/>
</dbReference>
<name>A0A317RAT1_9BURK</name>
<dbReference type="GO" id="GO:0009425">
    <property type="term" value="C:bacterial-type flagellum basal body"/>
    <property type="evidence" value="ECO:0007669"/>
    <property type="project" value="UniProtKB-SubCell"/>
</dbReference>
<accession>A0A317RAT1</accession>
<dbReference type="Pfam" id="PF06429">
    <property type="entry name" value="Flg_bbr_C"/>
    <property type="match status" value="1"/>
</dbReference>
<dbReference type="OrthoDB" id="8578401at2"/>
<dbReference type="Pfam" id="PF07559">
    <property type="entry name" value="FlgE_D2"/>
    <property type="match status" value="2"/>
</dbReference>
<comment type="similarity">
    <text evidence="2 5">Belongs to the flagella basal body rod proteins family.</text>
</comment>
<feature type="domain" description="Flagellar basal-body/hook protein C-terminal" evidence="8">
    <location>
        <begin position="492"/>
        <end position="537"/>
    </location>
</feature>
<dbReference type="Pfam" id="PF00460">
    <property type="entry name" value="Flg_bb_rod"/>
    <property type="match status" value="1"/>
</dbReference>
<dbReference type="GO" id="GO:0009424">
    <property type="term" value="C:bacterial-type flagellum hook"/>
    <property type="evidence" value="ECO:0007669"/>
    <property type="project" value="TreeGrafter"/>
</dbReference>
<feature type="domain" description="Flagellar hook protein FlgE/F/G-like D1" evidence="10">
    <location>
        <begin position="83"/>
        <end position="142"/>
    </location>
</feature>
<dbReference type="AlphaFoldDB" id="A0A317RAT1"/>
<evidence type="ECO:0000313" key="12">
    <source>
        <dbReference type="Proteomes" id="UP000246483"/>
    </source>
</evidence>
<feature type="region of interest" description="Disordered" evidence="6">
    <location>
        <begin position="171"/>
        <end position="191"/>
    </location>
</feature>
<evidence type="ECO:0000313" key="11">
    <source>
        <dbReference type="EMBL" id="PWW44435.1"/>
    </source>
</evidence>
<dbReference type="InterPro" id="IPR001444">
    <property type="entry name" value="Flag_bb_rod_N"/>
</dbReference>
<proteinExistence type="inferred from homology"/>
<dbReference type="NCBIfam" id="TIGR03506">
    <property type="entry name" value="FlgEFG_subfam"/>
    <property type="match status" value="2"/>
</dbReference>
<feature type="domain" description="Flagellar basal body rod protein N-terminal" evidence="7">
    <location>
        <begin position="6"/>
        <end position="33"/>
    </location>
</feature>
<dbReference type="Gene3D" id="2.60.98.20">
    <property type="entry name" value="Flagellar hook protein FlgE"/>
    <property type="match status" value="1"/>
</dbReference>
<dbReference type="InterPro" id="IPR011491">
    <property type="entry name" value="FlgE_D2"/>
</dbReference>
<dbReference type="SUPFAM" id="SSF117143">
    <property type="entry name" value="Flagellar hook protein flgE"/>
    <property type="match status" value="2"/>
</dbReference>
<comment type="function">
    <text evidence="5">A flexible structure which links the flagellar filament to the drive apparatus in the basal body.</text>
</comment>
<dbReference type="PANTHER" id="PTHR30435">
    <property type="entry name" value="FLAGELLAR PROTEIN"/>
    <property type="match status" value="1"/>
</dbReference>
<dbReference type="PANTHER" id="PTHR30435:SF1">
    <property type="entry name" value="FLAGELLAR HOOK PROTEIN FLGE"/>
    <property type="match status" value="1"/>
</dbReference>
<comment type="subcellular location">
    <subcellularLocation>
        <location evidence="1 5">Bacterial flagellum basal body</location>
    </subcellularLocation>
</comment>
<evidence type="ECO:0000259" key="8">
    <source>
        <dbReference type="Pfam" id="PF06429"/>
    </source>
</evidence>
<comment type="caution">
    <text evidence="11">The sequence shown here is derived from an EMBL/GenBank/DDBJ whole genome shotgun (WGS) entry which is preliminary data.</text>
</comment>